<dbReference type="Proteomes" id="UP000550707">
    <property type="component" value="Unassembled WGS sequence"/>
</dbReference>
<reference evidence="2 3" key="1">
    <citation type="journal article" date="2020" name="Nature">
        <title>Six reference-quality genomes reveal evolution of bat adaptations.</title>
        <authorList>
            <person name="Jebb D."/>
            <person name="Huang Z."/>
            <person name="Pippel M."/>
            <person name="Hughes G.M."/>
            <person name="Lavrichenko K."/>
            <person name="Devanna P."/>
            <person name="Winkler S."/>
            <person name="Jermiin L.S."/>
            <person name="Skirmuntt E.C."/>
            <person name="Katzourakis A."/>
            <person name="Burkitt-Gray L."/>
            <person name="Ray D.A."/>
            <person name="Sullivan K.A.M."/>
            <person name="Roscito J.G."/>
            <person name="Kirilenko B.M."/>
            <person name="Davalos L.M."/>
            <person name="Corthals A.P."/>
            <person name="Power M.L."/>
            <person name="Jones G."/>
            <person name="Ransome R.D."/>
            <person name="Dechmann D.K.N."/>
            <person name="Locatelli A.G."/>
            <person name="Puechmaille S.J."/>
            <person name="Fedrigo O."/>
            <person name="Jarvis E.D."/>
            <person name="Hiller M."/>
            <person name="Vernes S.C."/>
            <person name="Myers E.W."/>
            <person name="Teeling E.C."/>
        </authorList>
    </citation>
    <scope>NUCLEOTIDE SEQUENCE [LARGE SCALE GENOMIC DNA]</scope>
    <source>
        <strain evidence="2">MMolMol1</strain>
        <tissue evidence="2">Muscle</tissue>
    </source>
</reference>
<protein>
    <submittedName>
        <fullName evidence="2">Uncharacterized protein</fullName>
    </submittedName>
</protein>
<dbReference type="AlphaFoldDB" id="A0A7J8JVG0"/>
<accession>A0A7J8JVG0</accession>
<dbReference type="InParanoid" id="A0A7J8JVG0"/>
<dbReference type="EMBL" id="JACASF010000001">
    <property type="protein sequence ID" value="KAF6500748.1"/>
    <property type="molecule type" value="Genomic_DNA"/>
</dbReference>
<feature type="compositionally biased region" description="Pro residues" evidence="1">
    <location>
        <begin position="66"/>
        <end position="81"/>
    </location>
</feature>
<feature type="compositionally biased region" description="Low complexity" evidence="1">
    <location>
        <begin position="82"/>
        <end position="92"/>
    </location>
</feature>
<evidence type="ECO:0000256" key="1">
    <source>
        <dbReference type="SAM" id="MobiDB-lite"/>
    </source>
</evidence>
<organism evidence="2 3">
    <name type="scientific">Molossus molossus</name>
    <name type="common">Pallas' mastiff bat</name>
    <name type="synonym">Vespertilio molossus</name>
    <dbReference type="NCBI Taxonomy" id="27622"/>
    <lineage>
        <taxon>Eukaryota</taxon>
        <taxon>Metazoa</taxon>
        <taxon>Chordata</taxon>
        <taxon>Craniata</taxon>
        <taxon>Vertebrata</taxon>
        <taxon>Euteleostomi</taxon>
        <taxon>Mammalia</taxon>
        <taxon>Eutheria</taxon>
        <taxon>Laurasiatheria</taxon>
        <taxon>Chiroptera</taxon>
        <taxon>Yangochiroptera</taxon>
        <taxon>Molossidae</taxon>
        <taxon>Molossus</taxon>
    </lineage>
</organism>
<sequence>MEGAEAERAGVCARGCVRVCVCECVCARAWLGVRLFGELTGEPGPSRGRADSAGCRGQPVLQPRPLNQPAPPDLCKPPPQPQAALPAGLCAPRDGRDRGCGRRQGPRTDGDNQPLGKQREPLAH</sequence>
<name>A0A7J8JVG0_MOLMO</name>
<keyword evidence="3" id="KW-1185">Reference proteome</keyword>
<evidence type="ECO:0000313" key="2">
    <source>
        <dbReference type="EMBL" id="KAF6500748.1"/>
    </source>
</evidence>
<feature type="region of interest" description="Disordered" evidence="1">
    <location>
        <begin position="38"/>
        <end position="124"/>
    </location>
</feature>
<gene>
    <name evidence="2" type="ORF">HJG59_007804</name>
</gene>
<proteinExistence type="predicted"/>
<comment type="caution">
    <text evidence="2">The sequence shown here is derived from an EMBL/GenBank/DDBJ whole genome shotgun (WGS) entry which is preliminary data.</text>
</comment>
<evidence type="ECO:0000313" key="3">
    <source>
        <dbReference type="Proteomes" id="UP000550707"/>
    </source>
</evidence>
<feature type="compositionally biased region" description="Basic and acidic residues" evidence="1">
    <location>
        <begin position="93"/>
        <end position="110"/>
    </location>
</feature>